<sequence length="87" mass="9185">MPGTTTPQISPALSVDQLMDAAFHPHRDPRSIEYKNGTRAALAFRIEGKRIVRPYAPASAADDAYDGGLAEGHAIWRAAVAKIGGAA</sequence>
<dbReference type="Proteomes" id="UP000199391">
    <property type="component" value="Unassembled WGS sequence"/>
</dbReference>
<reference evidence="2" key="1">
    <citation type="submission" date="2016-10" db="EMBL/GenBank/DDBJ databases">
        <authorList>
            <person name="Varghese N."/>
            <person name="Submissions S."/>
        </authorList>
    </citation>
    <scope>NUCLEOTIDE SEQUENCE [LARGE SCALE GENOMIC DNA]</scope>
    <source>
        <strain evidence="2">CGMCC 1.11014</strain>
    </source>
</reference>
<evidence type="ECO:0000313" key="2">
    <source>
        <dbReference type="Proteomes" id="UP000199391"/>
    </source>
</evidence>
<protein>
    <submittedName>
        <fullName evidence="1">Uncharacterized protein</fullName>
    </submittedName>
</protein>
<keyword evidence="2" id="KW-1185">Reference proteome</keyword>
<accession>A0A1I7M0K0</accession>
<proteinExistence type="predicted"/>
<dbReference type="EMBL" id="FPBO01000046">
    <property type="protein sequence ID" value="SFV15492.1"/>
    <property type="molecule type" value="Genomic_DNA"/>
</dbReference>
<organism evidence="1 2">
    <name type="scientific">Pseudoduganella namucuonensis</name>
    <dbReference type="NCBI Taxonomy" id="1035707"/>
    <lineage>
        <taxon>Bacteria</taxon>
        <taxon>Pseudomonadati</taxon>
        <taxon>Pseudomonadota</taxon>
        <taxon>Betaproteobacteria</taxon>
        <taxon>Burkholderiales</taxon>
        <taxon>Oxalobacteraceae</taxon>
        <taxon>Telluria group</taxon>
        <taxon>Pseudoduganella</taxon>
    </lineage>
</organism>
<evidence type="ECO:0000313" key="1">
    <source>
        <dbReference type="EMBL" id="SFV15492.1"/>
    </source>
</evidence>
<dbReference type="STRING" id="1035707.SAMN05216552_104628"/>
<gene>
    <name evidence="1" type="ORF">SAMN05216552_104628</name>
</gene>
<name>A0A1I7M0K0_9BURK</name>
<dbReference type="AlphaFoldDB" id="A0A1I7M0K0"/>